<dbReference type="AlphaFoldDB" id="A0A2S9WX35"/>
<dbReference type="PANTHER" id="PTHR31435">
    <property type="entry name" value="PROTEIN NATD1"/>
    <property type="match status" value="1"/>
</dbReference>
<dbReference type="Proteomes" id="UP000239532">
    <property type="component" value="Unassembled WGS sequence"/>
</dbReference>
<dbReference type="InterPro" id="IPR045057">
    <property type="entry name" value="Gcn5-rel_NAT"/>
</dbReference>
<dbReference type="RefSeq" id="WP_055411761.1">
    <property type="nucleotide sequence ID" value="NZ_MQUC01000003.1"/>
</dbReference>
<proteinExistence type="predicted"/>
<dbReference type="InterPro" id="IPR016181">
    <property type="entry name" value="Acyl_CoA_acyltransferase"/>
</dbReference>
<keyword evidence="3" id="KW-1185">Reference proteome</keyword>
<dbReference type="GO" id="GO:0016740">
    <property type="term" value="F:transferase activity"/>
    <property type="evidence" value="ECO:0007669"/>
    <property type="project" value="UniProtKB-KW"/>
</dbReference>
<dbReference type="OrthoDB" id="9793389at2"/>
<dbReference type="EMBL" id="MQUC01000003">
    <property type="protein sequence ID" value="PRP68038.1"/>
    <property type="molecule type" value="Genomic_DNA"/>
</dbReference>
<evidence type="ECO:0000313" key="3">
    <source>
        <dbReference type="Proteomes" id="UP000239532"/>
    </source>
</evidence>
<feature type="domain" description="N-acetyltransferase" evidence="1">
    <location>
        <begin position="9"/>
        <end position="95"/>
    </location>
</feature>
<sequence length="96" mass="11122">MNTDNIQHKQNDRRGIFYLKQDDQTIAELTYSLEDGVMTIDHTEVQPEHENQGLGSKMIEESYAYAKANHLKINPLCPFAEVVFDQHEEWSDVRVG</sequence>
<dbReference type="Gene3D" id="3.40.630.30">
    <property type="match status" value="1"/>
</dbReference>
<dbReference type="PANTHER" id="PTHR31435:SF10">
    <property type="entry name" value="BSR4717 PROTEIN"/>
    <property type="match status" value="1"/>
</dbReference>
<gene>
    <name evidence="2" type="ORF">BST86_13530</name>
</gene>
<evidence type="ECO:0000313" key="2">
    <source>
        <dbReference type="EMBL" id="PRP68038.1"/>
    </source>
</evidence>
<comment type="caution">
    <text evidence="2">The sequence shown here is derived from an EMBL/GenBank/DDBJ whole genome shotgun (WGS) entry which is preliminary data.</text>
</comment>
<protein>
    <submittedName>
        <fullName evidence="2">GNAT family N-acetyltransferase</fullName>
    </submittedName>
</protein>
<keyword evidence="2" id="KW-0808">Transferase</keyword>
<evidence type="ECO:0000259" key="1">
    <source>
        <dbReference type="PROSITE" id="PS51729"/>
    </source>
</evidence>
<name>A0A2S9WX35_9FLAO</name>
<dbReference type="SUPFAM" id="SSF55729">
    <property type="entry name" value="Acyl-CoA N-acyltransferases (Nat)"/>
    <property type="match status" value="1"/>
</dbReference>
<dbReference type="CDD" id="cd04301">
    <property type="entry name" value="NAT_SF"/>
    <property type="match status" value="1"/>
</dbReference>
<dbReference type="InterPro" id="IPR031165">
    <property type="entry name" value="GNAT_YJDJ"/>
</dbReference>
<reference evidence="2 3" key="1">
    <citation type="submission" date="2016-11" db="EMBL/GenBank/DDBJ databases">
        <title>Trade-off between light-utilization and light-protection in marine flavobacteria.</title>
        <authorList>
            <person name="Kumagai Y."/>
        </authorList>
    </citation>
    <scope>NUCLEOTIDE SEQUENCE [LARGE SCALE GENOMIC DNA]</scope>
    <source>
        <strain evidence="2 3">JCM 17109</strain>
    </source>
</reference>
<accession>A0A2S9WX35</accession>
<organism evidence="2 3">
    <name type="scientific">Nonlabens agnitus</name>
    <dbReference type="NCBI Taxonomy" id="870484"/>
    <lineage>
        <taxon>Bacteria</taxon>
        <taxon>Pseudomonadati</taxon>
        <taxon>Bacteroidota</taxon>
        <taxon>Flavobacteriia</taxon>
        <taxon>Flavobacteriales</taxon>
        <taxon>Flavobacteriaceae</taxon>
        <taxon>Nonlabens</taxon>
    </lineage>
</organism>
<dbReference type="Pfam" id="PF14542">
    <property type="entry name" value="Acetyltransf_CG"/>
    <property type="match status" value="1"/>
</dbReference>
<dbReference type="PROSITE" id="PS51729">
    <property type="entry name" value="GNAT_YJDJ"/>
    <property type="match status" value="1"/>
</dbReference>